<evidence type="ECO:0000313" key="5">
    <source>
        <dbReference type="Proteomes" id="UP001348265"/>
    </source>
</evidence>
<feature type="region of interest" description="Disordered" evidence="1">
    <location>
        <begin position="1"/>
        <end position="61"/>
    </location>
</feature>
<feature type="compositionally biased region" description="Gly residues" evidence="1">
    <location>
        <begin position="168"/>
        <end position="186"/>
    </location>
</feature>
<feature type="compositionally biased region" description="Pro residues" evidence="1">
    <location>
        <begin position="29"/>
        <end position="38"/>
    </location>
</feature>
<comment type="caution">
    <text evidence="4">The sequence shown here is derived from an EMBL/GenBank/DDBJ whole genome shotgun (WGS) entry which is preliminary data.</text>
</comment>
<feature type="transmembrane region" description="Helical" evidence="2">
    <location>
        <begin position="75"/>
        <end position="103"/>
    </location>
</feature>
<proteinExistence type="predicted"/>
<gene>
    <name evidence="4" type="ORF">RB636_34805</name>
</gene>
<keyword evidence="2" id="KW-0472">Membrane</keyword>
<feature type="transmembrane region" description="Helical" evidence="2">
    <location>
        <begin position="123"/>
        <end position="145"/>
    </location>
</feature>
<keyword evidence="5" id="KW-1185">Reference proteome</keyword>
<dbReference type="EMBL" id="JAVFKM010000026">
    <property type="protein sequence ID" value="MEF3118334.1"/>
    <property type="molecule type" value="Genomic_DNA"/>
</dbReference>
<organism evidence="4 5">
    <name type="scientific">Streptomyces chrestomyceticus</name>
    <dbReference type="NCBI Taxonomy" id="68185"/>
    <lineage>
        <taxon>Bacteria</taxon>
        <taxon>Bacillati</taxon>
        <taxon>Actinomycetota</taxon>
        <taxon>Actinomycetes</taxon>
        <taxon>Kitasatosporales</taxon>
        <taxon>Streptomycetaceae</taxon>
        <taxon>Streptomyces</taxon>
    </lineage>
</organism>
<dbReference type="Proteomes" id="UP001348265">
    <property type="component" value="Unassembled WGS sequence"/>
</dbReference>
<reference evidence="4 5" key="1">
    <citation type="submission" date="2023-08" db="EMBL/GenBank/DDBJ databases">
        <authorList>
            <person name="Sharma P."/>
            <person name="Verma V."/>
            <person name="Mohan M.K."/>
            <person name="Dubey A.K."/>
        </authorList>
    </citation>
    <scope>NUCLEOTIDE SEQUENCE [LARGE SCALE GENOMIC DNA]</scope>
    <source>
        <strain evidence="4 5">ADP4</strain>
    </source>
</reference>
<dbReference type="Pfam" id="PF13828">
    <property type="entry name" value="DUF4190"/>
    <property type="match status" value="1"/>
</dbReference>
<protein>
    <submittedName>
        <fullName evidence="4">DUF4190 domain-containing protein</fullName>
    </submittedName>
</protein>
<dbReference type="RefSeq" id="WP_331789475.1">
    <property type="nucleotide sequence ID" value="NZ_JAVFKM010000026.1"/>
</dbReference>
<evidence type="ECO:0000256" key="1">
    <source>
        <dbReference type="SAM" id="MobiDB-lite"/>
    </source>
</evidence>
<feature type="domain" description="DUF4190" evidence="3">
    <location>
        <begin position="73"/>
        <end position="136"/>
    </location>
</feature>
<evidence type="ECO:0000313" key="4">
    <source>
        <dbReference type="EMBL" id="MEF3118334.1"/>
    </source>
</evidence>
<feature type="compositionally biased region" description="Low complexity" evidence="1">
    <location>
        <begin position="1"/>
        <end position="11"/>
    </location>
</feature>
<feature type="region of interest" description="Disordered" evidence="1">
    <location>
        <begin position="168"/>
        <end position="231"/>
    </location>
</feature>
<accession>A0ABU7X3J7</accession>
<dbReference type="InterPro" id="IPR025241">
    <property type="entry name" value="DUF4190"/>
</dbReference>
<keyword evidence="2" id="KW-0812">Transmembrane</keyword>
<sequence length="231" mass="22335">MPPISGAISGAGADGQRHGAPYGAARPPYGSPQPPYGPAGPGGAPYPGGRPEQQLPPGYQPYWAPAGPNNGYGTAALVLGIVGATLCFTMVVGFLLGVLAIVFGVLGRAKVSRGEADNGGSALAGLVLGGVALLLSGFMVCWLVLASGADEGGDDPWYPGYYDGGDSGGSSSGGSGSGGSSSGGSGSEDDGPDTYQAAPAPGPRAYEAVSADPAAVPGLSAPSRGRLVVSA</sequence>
<evidence type="ECO:0000256" key="2">
    <source>
        <dbReference type="SAM" id="Phobius"/>
    </source>
</evidence>
<name>A0ABU7X3J7_9ACTN</name>
<evidence type="ECO:0000259" key="3">
    <source>
        <dbReference type="Pfam" id="PF13828"/>
    </source>
</evidence>
<keyword evidence="2" id="KW-1133">Transmembrane helix</keyword>